<proteinExistence type="predicted"/>
<protein>
    <recommendedName>
        <fullName evidence="3">DUF3320 domain-containing protein</fullName>
    </recommendedName>
</protein>
<dbReference type="EMBL" id="VSSQ01000376">
    <property type="protein sequence ID" value="MPL92966.1"/>
    <property type="molecule type" value="Genomic_DNA"/>
</dbReference>
<evidence type="ECO:0000313" key="4">
    <source>
        <dbReference type="EMBL" id="MPL92966.1"/>
    </source>
</evidence>
<feature type="region of interest" description="Disordered" evidence="2">
    <location>
        <begin position="59"/>
        <end position="82"/>
    </location>
</feature>
<name>A0A644VNP5_9ZZZZ</name>
<feature type="region of interest" description="Disordered" evidence="2">
    <location>
        <begin position="1"/>
        <end position="38"/>
    </location>
</feature>
<sequence length="379" mass="44653">MDKSQNISENEEDNEYSANNLKEDEEYSDNYLKEDNEYSDNNFDGLNIYEGISNIDNPLRRNSFNYKKNRGRNNQPQNIKERMRSVSESINEIKNEVKYINNSLREIENPTAPKKVFVIDRTIPFEEYNDSSDNINKNYNNENYNDNFEDIFNIKNNDNLENIIEDLNEDYVKIEKERAKEKNKLKERDLTRSTDKNKISNSIIDYEFARDIPVSKSEEFYNLSEKKLLNIVDSVVSIEGPIHISEFTSRIKESCNLKRAGPKFKKHINKSISIAEEDNSILIIDDFLFPINWNKTNVRKRKNPNIDLISNEEIEENIKLVLNYISPIDQKELIKKVSRNFGFKSTSRKTSQKINEIIDYMISKQIINNFDGKIEMKVN</sequence>
<evidence type="ECO:0000256" key="1">
    <source>
        <dbReference type="SAM" id="Coils"/>
    </source>
</evidence>
<comment type="caution">
    <text evidence="4">The sequence shown here is derived from an EMBL/GenBank/DDBJ whole genome shotgun (WGS) entry which is preliminary data.</text>
</comment>
<dbReference type="AlphaFoldDB" id="A0A644VNP5"/>
<organism evidence="4">
    <name type="scientific">bioreactor metagenome</name>
    <dbReference type="NCBI Taxonomy" id="1076179"/>
    <lineage>
        <taxon>unclassified sequences</taxon>
        <taxon>metagenomes</taxon>
        <taxon>ecological metagenomes</taxon>
    </lineage>
</organism>
<dbReference type="InterPro" id="IPR021754">
    <property type="entry name" value="DUF3320"/>
</dbReference>
<feature type="compositionally biased region" description="Polar residues" evidence="2">
    <location>
        <begin position="59"/>
        <end position="78"/>
    </location>
</feature>
<dbReference type="Pfam" id="PF11784">
    <property type="entry name" value="DUF3320"/>
    <property type="match status" value="1"/>
</dbReference>
<evidence type="ECO:0000259" key="3">
    <source>
        <dbReference type="Pfam" id="PF11784"/>
    </source>
</evidence>
<keyword evidence="1" id="KW-0175">Coiled coil</keyword>
<feature type="domain" description="DUF3320" evidence="3">
    <location>
        <begin position="219"/>
        <end position="264"/>
    </location>
</feature>
<reference evidence="4" key="1">
    <citation type="submission" date="2019-08" db="EMBL/GenBank/DDBJ databases">
        <authorList>
            <person name="Kucharzyk K."/>
            <person name="Murdoch R.W."/>
            <person name="Higgins S."/>
            <person name="Loffler F."/>
        </authorList>
    </citation>
    <scope>NUCLEOTIDE SEQUENCE</scope>
</reference>
<evidence type="ECO:0000256" key="2">
    <source>
        <dbReference type="SAM" id="MobiDB-lite"/>
    </source>
</evidence>
<gene>
    <name evidence="4" type="ORF">SDC9_39090</name>
    <name evidence="5" type="ORF">SDC9_53936</name>
</gene>
<evidence type="ECO:0000313" key="5">
    <source>
        <dbReference type="EMBL" id="MPM07629.1"/>
    </source>
</evidence>
<dbReference type="EMBL" id="VSSQ01001357">
    <property type="protein sequence ID" value="MPM07629.1"/>
    <property type="molecule type" value="Genomic_DNA"/>
</dbReference>
<feature type="coiled-coil region" evidence="1">
    <location>
        <begin position="157"/>
        <end position="196"/>
    </location>
</feature>
<accession>A0A644VNP5</accession>